<protein>
    <submittedName>
        <fullName evidence="1">Glycoside hydrolase</fullName>
    </submittedName>
</protein>
<evidence type="ECO:0000313" key="1">
    <source>
        <dbReference type="EMBL" id="KAG9687765.1"/>
    </source>
</evidence>
<proteinExistence type="predicted"/>
<dbReference type="GO" id="GO:0016787">
    <property type="term" value="F:hydrolase activity"/>
    <property type="evidence" value="ECO:0007669"/>
    <property type="project" value="UniProtKB-KW"/>
</dbReference>
<gene>
    <name evidence="1" type="ORF">KCU76_g10096</name>
</gene>
<feature type="non-terminal residue" evidence="1">
    <location>
        <position position="1"/>
    </location>
</feature>
<organism evidence="1 2">
    <name type="scientific">Aureobasidium melanogenum</name>
    <name type="common">Aureobasidium pullulans var. melanogenum</name>
    <dbReference type="NCBI Taxonomy" id="46634"/>
    <lineage>
        <taxon>Eukaryota</taxon>
        <taxon>Fungi</taxon>
        <taxon>Dikarya</taxon>
        <taxon>Ascomycota</taxon>
        <taxon>Pezizomycotina</taxon>
        <taxon>Dothideomycetes</taxon>
        <taxon>Dothideomycetidae</taxon>
        <taxon>Dothideales</taxon>
        <taxon>Saccotheciaceae</taxon>
        <taxon>Aureobasidium</taxon>
    </lineage>
</organism>
<keyword evidence="1" id="KW-0378">Hydrolase</keyword>
<name>A0A9P8J4M9_AURME</name>
<sequence length="294" mass="28618">PVKGNAEDEAVPSVENAAKYWQDIACELEARCINFWWYILNDDGSSPSFSVASGIDGANTKSLYDLKCPNAGSCGAKNLSGNSTSSASSSGSMTSSGSAMSTGSASGAILAANGSASVEPVVYVTDVTTSYTTYCPAGQTITASGKETVLTAATSFMTTHAVQTTITTSQTVVPTTIVNAVTRSITSAGKVVPVTKESTQVTWAPTSSIAGAWVPGAAYPSGAAAPSGVAGAAGASGSGGLVGQASGTTLASSWAANQTPGASATASASAYKGAGAKVGGSVALALGAAAVALL</sequence>
<evidence type="ECO:0000313" key="2">
    <source>
        <dbReference type="Proteomes" id="UP000779574"/>
    </source>
</evidence>
<dbReference type="AlphaFoldDB" id="A0A9P8J4M9"/>
<reference evidence="1" key="2">
    <citation type="submission" date="2021-08" db="EMBL/GenBank/DDBJ databases">
        <authorList>
            <person name="Gostincar C."/>
            <person name="Sun X."/>
            <person name="Song Z."/>
            <person name="Gunde-Cimerman N."/>
        </authorList>
    </citation>
    <scope>NUCLEOTIDE SEQUENCE</scope>
    <source>
        <strain evidence="1">EXF-9911</strain>
    </source>
</reference>
<accession>A0A9P8J4M9</accession>
<comment type="caution">
    <text evidence="1">The sequence shown here is derived from an EMBL/GenBank/DDBJ whole genome shotgun (WGS) entry which is preliminary data.</text>
</comment>
<dbReference type="Proteomes" id="UP000779574">
    <property type="component" value="Unassembled WGS sequence"/>
</dbReference>
<dbReference type="EMBL" id="JAHFXF010000437">
    <property type="protein sequence ID" value="KAG9687765.1"/>
    <property type="molecule type" value="Genomic_DNA"/>
</dbReference>
<feature type="non-terminal residue" evidence="1">
    <location>
        <position position="294"/>
    </location>
</feature>
<dbReference type="OrthoDB" id="77201at2759"/>
<reference evidence="1" key="1">
    <citation type="journal article" date="2021" name="J Fungi (Basel)">
        <title>Virulence traits and population genomics of the black yeast Aureobasidium melanogenum.</title>
        <authorList>
            <person name="Cernosa A."/>
            <person name="Sun X."/>
            <person name="Gostincar C."/>
            <person name="Fang C."/>
            <person name="Gunde-Cimerman N."/>
            <person name="Song Z."/>
        </authorList>
    </citation>
    <scope>NUCLEOTIDE SEQUENCE</scope>
    <source>
        <strain evidence="1">EXF-9911</strain>
    </source>
</reference>